<dbReference type="EMBL" id="CP029191">
    <property type="protein sequence ID" value="QES43833.1"/>
    <property type="molecule type" value="Genomic_DNA"/>
</dbReference>
<dbReference type="Pfam" id="PF19801">
    <property type="entry name" value="DUF6284"/>
    <property type="match status" value="1"/>
</dbReference>
<proteinExistence type="predicted"/>
<gene>
    <name evidence="1" type="ORF">DEJ49_25105</name>
</gene>
<dbReference type="AlphaFoldDB" id="A0A5P2CN63"/>
<accession>A0A5P2CN63</accession>
<dbReference type="RefSeq" id="WP_150186212.1">
    <property type="nucleotide sequence ID" value="NZ_CP029191.1"/>
</dbReference>
<organism evidence="1 2">
    <name type="scientific">Streptomyces venezuelae</name>
    <dbReference type="NCBI Taxonomy" id="54571"/>
    <lineage>
        <taxon>Bacteria</taxon>
        <taxon>Bacillati</taxon>
        <taxon>Actinomycetota</taxon>
        <taxon>Actinomycetes</taxon>
        <taxon>Kitasatosporales</taxon>
        <taxon>Streptomycetaceae</taxon>
        <taxon>Streptomyces</taxon>
    </lineage>
</organism>
<evidence type="ECO:0000313" key="2">
    <source>
        <dbReference type="Proteomes" id="UP000324015"/>
    </source>
</evidence>
<protein>
    <submittedName>
        <fullName evidence="1">Uncharacterized protein</fullName>
    </submittedName>
</protein>
<sequence>MMHIAALQAAVTADGIEGEPTAAELDAIEHELPAILADVELLDAQIITLDRVPNEVDARRLRRAHRKVLAARRALTNTPHGMAGGAA</sequence>
<name>A0A5P2CN63_STRVZ</name>
<evidence type="ECO:0000313" key="1">
    <source>
        <dbReference type="EMBL" id="QES43833.1"/>
    </source>
</evidence>
<reference evidence="1 2" key="1">
    <citation type="submission" date="2018-05" db="EMBL/GenBank/DDBJ databases">
        <title>Streptomyces venezuelae.</title>
        <authorList>
            <person name="Kim W."/>
            <person name="Lee N."/>
            <person name="Cho B.-K."/>
        </authorList>
    </citation>
    <scope>NUCLEOTIDE SEQUENCE [LARGE SCALE GENOMIC DNA]</scope>
    <source>
        <strain evidence="1 2">ATCC 14585</strain>
    </source>
</reference>
<dbReference type="InterPro" id="IPR046251">
    <property type="entry name" value="DUF6284"/>
</dbReference>
<dbReference type="Proteomes" id="UP000324015">
    <property type="component" value="Chromosome"/>
</dbReference>